<reference evidence="1 2" key="1">
    <citation type="submission" date="2015-02" db="EMBL/GenBank/DDBJ databases">
        <title>Single-cell genomics of uncultivated deep-branching MTB reveals a conserved set of magnetosome genes.</title>
        <authorList>
            <person name="Kolinko S."/>
            <person name="Richter M."/>
            <person name="Glockner F.O."/>
            <person name="Brachmann A."/>
            <person name="Schuler D."/>
        </authorList>
    </citation>
    <scope>NUCLEOTIDE SEQUENCE [LARGE SCALE GENOMIC DNA]</scope>
    <source>
        <strain evidence="1">TM-1</strain>
    </source>
</reference>
<organism evidence="1 2">
    <name type="scientific">Candidatus Magnetobacterium bavaricum</name>
    <dbReference type="NCBI Taxonomy" id="29290"/>
    <lineage>
        <taxon>Bacteria</taxon>
        <taxon>Pseudomonadati</taxon>
        <taxon>Nitrospirota</taxon>
        <taxon>Thermodesulfovibrionia</taxon>
        <taxon>Thermodesulfovibrionales</taxon>
        <taxon>Candidatus Magnetobacteriaceae</taxon>
        <taxon>Candidatus Magnetobacterium</taxon>
    </lineage>
</organism>
<name>A0A0F3GXU6_9BACT</name>
<sequence length="80" mass="9464">MTMTVEELINYLLTARMKTNENTQVYVTFKDVQVQIENIHIQKINNKSSIQITMNINEKVEYVFSQILKKKEKMKPVQNS</sequence>
<evidence type="ECO:0000313" key="1">
    <source>
        <dbReference type="EMBL" id="KJU86695.1"/>
    </source>
</evidence>
<dbReference type="EMBL" id="LACI01000491">
    <property type="protein sequence ID" value="KJU86695.1"/>
    <property type="molecule type" value="Genomic_DNA"/>
</dbReference>
<dbReference type="Proteomes" id="UP000033423">
    <property type="component" value="Unassembled WGS sequence"/>
</dbReference>
<protein>
    <submittedName>
        <fullName evidence="1">Uncharacterized protein</fullName>
    </submittedName>
</protein>
<gene>
    <name evidence="1" type="ORF">MBAV_001110</name>
</gene>
<evidence type="ECO:0000313" key="2">
    <source>
        <dbReference type="Proteomes" id="UP000033423"/>
    </source>
</evidence>
<proteinExistence type="predicted"/>
<comment type="caution">
    <text evidence="1">The sequence shown here is derived from an EMBL/GenBank/DDBJ whole genome shotgun (WGS) entry which is preliminary data.</text>
</comment>
<dbReference type="AlphaFoldDB" id="A0A0F3GXU6"/>
<keyword evidence="2" id="KW-1185">Reference proteome</keyword>
<accession>A0A0F3GXU6</accession>